<reference evidence="5" key="1">
    <citation type="journal article" date="2017" name="Nat. Microbiol.">
        <title>Global analysis of biosynthetic gene clusters reveals vast potential of secondary metabolite production in Penicillium species.</title>
        <authorList>
            <person name="Nielsen J.C."/>
            <person name="Grijseels S."/>
            <person name="Prigent S."/>
            <person name="Ji B."/>
            <person name="Dainat J."/>
            <person name="Nielsen K.F."/>
            <person name="Frisvad J.C."/>
            <person name="Workman M."/>
            <person name="Nielsen J."/>
        </authorList>
    </citation>
    <scope>NUCLEOTIDE SEQUENCE [LARGE SCALE GENOMIC DNA]</scope>
    <source>
        <strain evidence="5">IBT 29486</strain>
    </source>
</reference>
<keyword evidence="5" id="KW-1185">Reference proteome</keyword>
<dbReference type="PROSITE" id="PS00028">
    <property type="entry name" value="ZINC_FINGER_C2H2_1"/>
    <property type="match status" value="1"/>
</dbReference>
<gene>
    <name evidence="4" type="ORF">PENVUL_c030G01815</name>
</gene>
<dbReference type="GO" id="GO:0008270">
    <property type="term" value="F:zinc ion binding"/>
    <property type="evidence" value="ECO:0007669"/>
    <property type="project" value="UniProtKB-KW"/>
</dbReference>
<keyword evidence="1" id="KW-0862">Zinc</keyword>
<feature type="region of interest" description="Disordered" evidence="2">
    <location>
        <begin position="1"/>
        <end position="24"/>
    </location>
</feature>
<dbReference type="STRING" id="29845.A0A1V6RTF2"/>
<organism evidence="4 5">
    <name type="scientific">Penicillium vulpinum</name>
    <dbReference type="NCBI Taxonomy" id="29845"/>
    <lineage>
        <taxon>Eukaryota</taxon>
        <taxon>Fungi</taxon>
        <taxon>Dikarya</taxon>
        <taxon>Ascomycota</taxon>
        <taxon>Pezizomycotina</taxon>
        <taxon>Eurotiomycetes</taxon>
        <taxon>Eurotiomycetidae</taxon>
        <taxon>Eurotiales</taxon>
        <taxon>Aspergillaceae</taxon>
        <taxon>Penicillium</taxon>
    </lineage>
</organism>
<dbReference type="PROSITE" id="PS50157">
    <property type="entry name" value="ZINC_FINGER_C2H2_2"/>
    <property type="match status" value="1"/>
</dbReference>
<keyword evidence="1" id="KW-0479">Metal-binding</keyword>
<dbReference type="Proteomes" id="UP000191518">
    <property type="component" value="Unassembled WGS sequence"/>
</dbReference>
<dbReference type="Pfam" id="PF00096">
    <property type="entry name" value="zf-C2H2"/>
    <property type="match status" value="1"/>
</dbReference>
<feature type="region of interest" description="Disordered" evidence="2">
    <location>
        <begin position="110"/>
        <end position="138"/>
    </location>
</feature>
<evidence type="ECO:0000313" key="5">
    <source>
        <dbReference type="Proteomes" id="UP000191518"/>
    </source>
</evidence>
<dbReference type="InterPro" id="IPR013087">
    <property type="entry name" value="Znf_C2H2_type"/>
</dbReference>
<comment type="caution">
    <text evidence="4">The sequence shown here is derived from an EMBL/GenBank/DDBJ whole genome shotgun (WGS) entry which is preliminary data.</text>
</comment>
<accession>A0A1V6RTF2</accession>
<dbReference type="EMBL" id="MDYP01000030">
    <property type="protein sequence ID" value="OQE04774.1"/>
    <property type="molecule type" value="Genomic_DNA"/>
</dbReference>
<protein>
    <recommendedName>
        <fullName evidence="3">C2H2-type domain-containing protein</fullName>
    </recommendedName>
</protein>
<feature type="domain" description="C2H2-type" evidence="3">
    <location>
        <begin position="179"/>
        <end position="204"/>
    </location>
</feature>
<name>A0A1V6RTF2_9EURO</name>
<dbReference type="OrthoDB" id="2687452at2759"/>
<evidence type="ECO:0000256" key="2">
    <source>
        <dbReference type="SAM" id="MobiDB-lite"/>
    </source>
</evidence>
<sequence>MTEPFNPGLSYLDHEGENQWNESDPPFSYIFADPWSPLLDDLLYKPALESPSALLTPDSTTSTSVGALLEITDNQYEKRSQAEEGAAAADTPSLDLHDGISDITSTIISTADEEQGPMAASDDTSQRPTSYAKVSRVAKSSHGSPLKCKWKHCEYSGSFSQRGALLRHIKTKHISPGLYECPEGECQKNFNRKDNLIAHIRNVHREMV</sequence>
<keyword evidence="1" id="KW-0863">Zinc-finger</keyword>
<dbReference type="Gene3D" id="3.30.160.60">
    <property type="entry name" value="Classic Zinc Finger"/>
    <property type="match status" value="2"/>
</dbReference>
<dbReference type="InterPro" id="IPR036236">
    <property type="entry name" value="Znf_C2H2_sf"/>
</dbReference>
<dbReference type="SMART" id="SM00355">
    <property type="entry name" value="ZnF_C2H2"/>
    <property type="match status" value="2"/>
</dbReference>
<proteinExistence type="predicted"/>
<evidence type="ECO:0000313" key="4">
    <source>
        <dbReference type="EMBL" id="OQE04774.1"/>
    </source>
</evidence>
<evidence type="ECO:0000256" key="1">
    <source>
        <dbReference type="PROSITE-ProRule" id="PRU00042"/>
    </source>
</evidence>
<feature type="region of interest" description="Disordered" evidence="2">
    <location>
        <begin position="77"/>
        <end position="98"/>
    </location>
</feature>
<dbReference type="AlphaFoldDB" id="A0A1V6RTF2"/>
<dbReference type="SUPFAM" id="SSF57667">
    <property type="entry name" value="beta-beta-alpha zinc fingers"/>
    <property type="match status" value="1"/>
</dbReference>
<evidence type="ECO:0000259" key="3">
    <source>
        <dbReference type="PROSITE" id="PS50157"/>
    </source>
</evidence>